<dbReference type="RefSeq" id="XP_041406050.1">
    <property type="nucleotide sequence ID" value="XM_041550116.1"/>
</dbReference>
<comment type="similarity">
    <text evidence="1">Belongs to the MIP18 family.</text>
</comment>
<dbReference type="InterPro" id="IPR039796">
    <property type="entry name" value="MIP18"/>
</dbReference>
<dbReference type="Gene3D" id="6.10.250.1280">
    <property type="match status" value="1"/>
</dbReference>
<dbReference type="Proteomes" id="UP000644660">
    <property type="component" value="Unassembled WGS sequence"/>
</dbReference>
<reference evidence="2 3" key="1">
    <citation type="submission" date="2020-05" db="EMBL/GenBank/DDBJ databases">
        <authorList>
            <person name="Casaregola S."/>
            <person name="Devillers H."/>
            <person name="Grondin C."/>
        </authorList>
    </citation>
    <scope>NUCLEOTIDE SEQUENCE [LARGE SCALE GENOMIC DNA]</scope>
    <source>
        <strain evidence="2 3">CLIB 1767</strain>
    </source>
</reference>
<keyword evidence="3" id="KW-1185">Reference proteome</keyword>
<dbReference type="AlphaFoldDB" id="A0A8H2VET5"/>
<evidence type="ECO:0000313" key="3">
    <source>
        <dbReference type="Proteomes" id="UP000644660"/>
    </source>
</evidence>
<dbReference type="GeneID" id="64857193"/>
<gene>
    <name evidence="2" type="ORF">KABA2_04S01012</name>
</gene>
<dbReference type="OrthoDB" id="2746at2759"/>
<dbReference type="PANTHER" id="PTHR12377">
    <property type="entry name" value="CYTOSOLIC IRON-SULFUR ASSEMBLY COMPONENT 2B-RELATED"/>
    <property type="match status" value="1"/>
</dbReference>
<proteinExistence type="inferred from homology"/>
<dbReference type="GO" id="GO:0051604">
    <property type="term" value="P:protein maturation"/>
    <property type="evidence" value="ECO:0007669"/>
    <property type="project" value="InterPro"/>
</dbReference>
<name>A0A8H2VET5_9SACH</name>
<dbReference type="PANTHER" id="PTHR12377:SF0">
    <property type="entry name" value="CYTOSOLIC IRON-SULFUR ASSEMBLY COMPONENT 2B"/>
    <property type="match status" value="1"/>
</dbReference>
<dbReference type="InterPro" id="IPR034904">
    <property type="entry name" value="FSCA_dom_sf"/>
</dbReference>
<dbReference type="Gene3D" id="3.30.300.130">
    <property type="entry name" value="Fe-S cluster assembly (FSCA)"/>
    <property type="match status" value="1"/>
</dbReference>
<protein>
    <recommendedName>
        <fullName evidence="4">MIP18 family-like domain-containing protein</fullName>
    </recommendedName>
</protein>
<evidence type="ECO:0000256" key="1">
    <source>
        <dbReference type="ARBA" id="ARBA00010381"/>
    </source>
</evidence>
<accession>A0A8H2VET5</accession>
<dbReference type="SUPFAM" id="SSF117916">
    <property type="entry name" value="Fe-S cluster assembly (FSCA) domain-like"/>
    <property type="match status" value="1"/>
</dbReference>
<evidence type="ECO:0008006" key="4">
    <source>
        <dbReference type="Google" id="ProtNLM"/>
    </source>
</evidence>
<dbReference type="EMBL" id="CAEFZW010000004">
    <property type="protein sequence ID" value="CAB4254206.1"/>
    <property type="molecule type" value="Genomic_DNA"/>
</dbReference>
<evidence type="ECO:0000313" key="2">
    <source>
        <dbReference type="EMBL" id="CAB4254206.1"/>
    </source>
</evidence>
<organism evidence="2 3">
    <name type="scientific">Maudiozyma barnettii</name>
    <dbReference type="NCBI Taxonomy" id="61262"/>
    <lineage>
        <taxon>Eukaryota</taxon>
        <taxon>Fungi</taxon>
        <taxon>Dikarya</taxon>
        <taxon>Ascomycota</taxon>
        <taxon>Saccharomycotina</taxon>
        <taxon>Saccharomycetes</taxon>
        <taxon>Saccharomycetales</taxon>
        <taxon>Saccharomycetaceae</taxon>
        <taxon>Maudiozyma</taxon>
    </lineage>
</organism>
<comment type="caution">
    <text evidence="2">The sequence shown here is derived from an EMBL/GenBank/DDBJ whole genome shotgun (WGS) entry which is preliminary data.</text>
</comment>
<sequence length="241" mass="27058">MSEYLNDNPDVLEVDELPSRKEDNNEHLFENFGSQEALQRKKLLLKIDHSPTSQVLHNIELLDKLLLLNSTPDLISDNENLLTESDSDLNDESIIGVGNESISEEYLTEPADPVDIQEIYDLTAHICDPEHPLTLGQLSIVNLPDIEVHDDGNPEHLAQVIIRITPTITHCSLATLIGLGIRVRLERALPPRFRITILLKKGTHNSEQQVNKQLNDKERVAAACENEQLLGVVSKMLQTCK</sequence>